<dbReference type="PANTHER" id="PTHR12110:SF41">
    <property type="entry name" value="INOSOSE DEHYDRATASE"/>
    <property type="match status" value="1"/>
</dbReference>
<proteinExistence type="predicted"/>
<comment type="caution">
    <text evidence="2">The sequence shown here is derived from an EMBL/GenBank/DDBJ whole genome shotgun (WGS) entry which is preliminary data.</text>
</comment>
<evidence type="ECO:0000313" key="3">
    <source>
        <dbReference type="Proteomes" id="UP000557872"/>
    </source>
</evidence>
<sequence length="283" mass="31801">MKIGMNMHLWSTHITEEHYDDIGELKAIGYDGIEVFLADPDRKGYVDLGNFLQSIKMEVNGCLGLGPDQDPISKDPEIRQAAVDKIKEAIDNMHAAGGKNICGPFHSAFANFSRNAPQEDEYQRSAEVLHEAAEHAAQAGITLTPEALNRFECYLCNTMAQLKKLVDMVDHPNLRGMFDPHHANIEEKSFAEAIDTIAPVMTHVHISENDRGTPGAGHIPWDEVFGSIAKTGYDGWYYIEAFSRDDVDFANAINVWREFNSRMDICRDGFAFTKAMIEKHQRQ</sequence>
<evidence type="ECO:0000313" key="2">
    <source>
        <dbReference type="EMBL" id="NWK57510.1"/>
    </source>
</evidence>
<dbReference type="Gene3D" id="3.20.20.150">
    <property type="entry name" value="Divalent-metal-dependent TIM barrel enzymes"/>
    <property type="match status" value="1"/>
</dbReference>
<evidence type="ECO:0000259" key="1">
    <source>
        <dbReference type="Pfam" id="PF01261"/>
    </source>
</evidence>
<organism evidence="2 3">
    <name type="scientific">Oceaniferula marina</name>
    <dbReference type="NCBI Taxonomy" id="2748318"/>
    <lineage>
        <taxon>Bacteria</taxon>
        <taxon>Pseudomonadati</taxon>
        <taxon>Verrucomicrobiota</taxon>
        <taxon>Verrucomicrobiia</taxon>
        <taxon>Verrucomicrobiales</taxon>
        <taxon>Verrucomicrobiaceae</taxon>
        <taxon>Oceaniferula</taxon>
    </lineage>
</organism>
<keyword evidence="2" id="KW-0413">Isomerase</keyword>
<dbReference type="InterPro" id="IPR050312">
    <property type="entry name" value="IolE/XylAMocC-like"/>
</dbReference>
<feature type="domain" description="Xylose isomerase-like TIM barrel" evidence="1">
    <location>
        <begin position="24"/>
        <end position="251"/>
    </location>
</feature>
<dbReference type="Pfam" id="PF01261">
    <property type="entry name" value="AP_endonuc_2"/>
    <property type="match status" value="1"/>
</dbReference>
<protein>
    <submittedName>
        <fullName evidence="2">Sugar phosphate isomerase/epimerase</fullName>
    </submittedName>
</protein>
<dbReference type="SUPFAM" id="SSF51658">
    <property type="entry name" value="Xylose isomerase-like"/>
    <property type="match status" value="1"/>
</dbReference>
<reference evidence="2 3" key="1">
    <citation type="submission" date="2020-07" db="EMBL/GenBank/DDBJ databases">
        <title>Roseicoccus Jingziensis gen. nov., sp. nov., isolated from coastal seawater.</title>
        <authorList>
            <person name="Feng X."/>
        </authorList>
    </citation>
    <scope>NUCLEOTIDE SEQUENCE [LARGE SCALE GENOMIC DNA]</scope>
    <source>
        <strain evidence="2 3">N1E253</strain>
    </source>
</reference>
<dbReference type="PANTHER" id="PTHR12110">
    <property type="entry name" value="HYDROXYPYRUVATE ISOMERASE"/>
    <property type="match status" value="1"/>
</dbReference>
<dbReference type="Proteomes" id="UP000557872">
    <property type="component" value="Unassembled WGS sequence"/>
</dbReference>
<accession>A0A851GRV9</accession>
<dbReference type="EMBL" id="JACBAZ010000013">
    <property type="protein sequence ID" value="NWK57510.1"/>
    <property type="molecule type" value="Genomic_DNA"/>
</dbReference>
<dbReference type="InterPro" id="IPR013022">
    <property type="entry name" value="Xyl_isomerase-like_TIM-brl"/>
</dbReference>
<dbReference type="InterPro" id="IPR036237">
    <property type="entry name" value="Xyl_isomerase-like_sf"/>
</dbReference>
<gene>
    <name evidence="2" type="ORF">HW115_17970</name>
</gene>
<dbReference type="AlphaFoldDB" id="A0A851GRV9"/>
<name>A0A851GRV9_9BACT</name>
<dbReference type="GO" id="GO:0016853">
    <property type="term" value="F:isomerase activity"/>
    <property type="evidence" value="ECO:0007669"/>
    <property type="project" value="UniProtKB-KW"/>
</dbReference>
<keyword evidence="3" id="KW-1185">Reference proteome</keyword>